<organism evidence="1 2">
    <name type="scientific">Choiromyces venosus 120613-1</name>
    <dbReference type="NCBI Taxonomy" id="1336337"/>
    <lineage>
        <taxon>Eukaryota</taxon>
        <taxon>Fungi</taxon>
        <taxon>Dikarya</taxon>
        <taxon>Ascomycota</taxon>
        <taxon>Pezizomycotina</taxon>
        <taxon>Pezizomycetes</taxon>
        <taxon>Pezizales</taxon>
        <taxon>Tuberaceae</taxon>
        <taxon>Choiromyces</taxon>
    </lineage>
</organism>
<dbReference type="AlphaFoldDB" id="A0A3N4JFK9"/>
<dbReference type="OrthoDB" id="3218065at2759"/>
<reference evidence="1 2" key="1">
    <citation type="journal article" date="2018" name="Nat. Ecol. Evol.">
        <title>Pezizomycetes genomes reveal the molecular basis of ectomycorrhizal truffle lifestyle.</title>
        <authorList>
            <person name="Murat C."/>
            <person name="Payen T."/>
            <person name="Noel B."/>
            <person name="Kuo A."/>
            <person name="Morin E."/>
            <person name="Chen J."/>
            <person name="Kohler A."/>
            <person name="Krizsan K."/>
            <person name="Balestrini R."/>
            <person name="Da Silva C."/>
            <person name="Montanini B."/>
            <person name="Hainaut M."/>
            <person name="Levati E."/>
            <person name="Barry K.W."/>
            <person name="Belfiori B."/>
            <person name="Cichocki N."/>
            <person name="Clum A."/>
            <person name="Dockter R.B."/>
            <person name="Fauchery L."/>
            <person name="Guy J."/>
            <person name="Iotti M."/>
            <person name="Le Tacon F."/>
            <person name="Lindquist E.A."/>
            <person name="Lipzen A."/>
            <person name="Malagnac F."/>
            <person name="Mello A."/>
            <person name="Molinier V."/>
            <person name="Miyauchi S."/>
            <person name="Poulain J."/>
            <person name="Riccioni C."/>
            <person name="Rubini A."/>
            <person name="Sitrit Y."/>
            <person name="Splivallo R."/>
            <person name="Traeger S."/>
            <person name="Wang M."/>
            <person name="Zifcakova L."/>
            <person name="Wipf D."/>
            <person name="Zambonelli A."/>
            <person name="Paolocci F."/>
            <person name="Nowrousian M."/>
            <person name="Ottonello S."/>
            <person name="Baldrian P."/>
            <person name="Spatafora J.W."/>
            <person name="Henrissat B."/>
            <person name="Nagy L.G."/>
            <person name="Aury J.M."/>
            <person name="Wincker P."/>
            <person name="Grigoriev I.V."/>
            <person name="Bonfante P."/>
            <person name="Martin F.M."/>
        </authorList>
    </citation>
    <scope>NUCLEOTIDE SEQUENCE [LARGE SCALE GENOMIC DNA]</scope>
    <source>
        <strain evidence="1 2">120613-1</strain>
    </source>
</reference>
<protein>
    <submittedName>
        <fullName evidence="1">Uncharacterized protein</fullName>
    </submittedName>
</protein>
<evidence type="ECO:0000313" key="2">
    <source>
        <dbReference type="Proteomes" id="UP000276215"/>
    </source>
</evidence>
<dbReference type="Proteomes" id="UP000276215">
    <property type="component" value="Unassembled WGS sequence"/>
</dbReference>
<sequence>MYFEYGKNNNRYWMGEHMVEHIINVVILMFELCYPDGNIQGLFFFDNEVSHSCYAEDAL</sequence>
<gene>
    <name evidence="1" type="ORF">L873DRAFT_1695836</name>
</gene>
<name>A0A3N4JFK9_9PEZI</name>
<keyword evidence="2" id="KW-1185">Reference proteome</keyword>
<evidence type="ECO:0000313" key="1">
    <source>
        <dbReference type="EMBL" id="RPA96067.1"/>
    </source>
</evidence>
<proteinExistence type="predicted"/>
<accession>A0A3N4JFK9</accession>
<dbReference type="EMBL" id="ML120418">
    <property type="protein sequence ID" value="RPA96067.1"/>
    <property type="molecule type" value="Genomic_DNA"/>
</dbReference>